<evidence type="ECO:0000313" key="2">
    <source>
        <dbReference type="Proteomes" id="UP000813215"/>
    </source>
</evidence>
<sequence>MREPISVVAQLVLGMDLIKSECHIIDECVSSFLKDLGEDKKERAVALSATKLGIGCWRLEQAVFCVTSGGGIFYYLEVPDLCWLSTIV</sequence>
<name>A0A9E3LV86_9NOST</name>
<organism evidence="1 2">
    <name type="scientific">Pelatocladus maniniholoensis HA4357-MV3</name>
    <dbReference type="NCBI Taxonomy" id="1117104"/>
    <lineage>
        <taxon>Bacteria</taxon>
        <taxon>Bacillati</taxon>
        <taxon>Cyanobacteriota</taxon>
        <taxon>Cyanophyceae</taxon>
        <taxon>Nostocales</taxon>
        <taxon>Nostocaceae</taxon>
        <taxon>Pelatocladus</taxon>
    </lineage>
</organism>
<gene>
    <name evidence="1" type="ORF">KME28_25140</name>
</gene>
<protein>
    <submittedName>
        <fullName evidence="1">Uncharacterized protein</fullName>
    </submittedName>
</protein>
<reference evidence="1" key="1">
    <citation type="submission" date="2021-05" db="EMBL/GenBank/DDBJ databases">
        <authorList>
            <person name="Pietrasiak N."/>
            <person name="Ward R."/>
            <person name="Stajich J.E."/>
            <person name="Kurbessoian T."/>
        </authorList>
    </citation>
    <scope>NUCLEOTIDE SEQUENCE</scope>
    <source>
        <strain evidence="1">HA4357-MV3</strain>
    </source>
</reference>
<evidence type="ECO:0000313" key="1">
    <source>
        <dbReference type="EMBL" id="MBW4434906.1"/>
    </source>
</evidence>
<reference evidence="1" key="2">
    <citation type="journal article" date="2022" name="Microbiol. Resour. Announc.">
        <title>Metagenome Sequencing to Explore Phylogenomics of Terrestrial Cyanobacteria.</title>
        <authorList>
            <person name="Ward R.D."/>
            <person name="Stajich J.E."/>
            <person name="Johansen J.R."/>
            <person name="Huntemann M."/>
            <person name="Clum A."/>
            <person name="Foster B."/>
            <person name="Foster B."/>
            <person name="Roux S."/>
            <person name="Palaniappan K."/>
            <person name="Varghese N."/>
            <person name="Mukherjee S."/>
            <person name="Reddy T.B.K."/>
            <person name="Daum C."/>
            <person name="Copeland A."/>
            <person name="Chen I.A."/>
            <person name="Ivanova N.N."/>
            <person name="Kyrpides N.C."/>
            <person name="Shapiro N."/>
            <person name="Eloe-Fadrosh E.A."/>
            <person name="Pietrasiak N."/>
        </authorList>
    </citation>
    <scope>NUCLEOTIDE SEQUENCE</scope>
    <source>
        <strain evidence="1">HA4357-MV3</strain>
    </source>
</reference>
<accession>A0A9E3LV86</accession>
<dbReference type="AlphaFoldDB" id="A0A9E3LV86"/>
<dbReference type="Proteomes" id="UP000813215">
    <property type="component" value="Unassembled WGS sequence"/>
</dbReference>
<dbReference type="EMBL" id="JAHHHW010000145">
    <property type="protein sequence ID" value="MBW4434906.1"/>
    <property type="molecule type" value="Genomic_DNA"/>
</dbReference>
<proteinExistence type="predicted"/>
<comment type="caution">
    <text evidence="1">The sequence shown here is derived from an EMBL/GenBank/DDBJ whole genome shotgun (WGS) entry which is preliminary data.</text>
</comment>